<evidence type="ECO:0000313" key="4">
    <source>
        <dbReference type="Proteomes" id="UP000645828"/>
    </source>
</evidence>
<dbReference type="PANTHER" id="PTHR23045:SF20">
    <property type="entry name" value="LEUCINE-RICH REPEAT-CONTAINING PROTEIN 37 N-TERMINAL DOMAIN-CONTAINING PROTEIN"/>
    <property type="match status" value="1"/>
</dbReference>
<dbReference type="InterPro" id="IPR015753">
    <property type="entry name" value="LRRC37"/>
</dbReference>
<feature type="compositionally biased region" description="Basic and acidic residues" evidence="1">
    <location>
        <begin position="24"/>
        <end position="35"/>
    </location>
</feature>
<dbReference type="InterPro" id="IPR032754">
    <property type="entry name" value="LRRC37_N"/>
</dbReference>
<feature type="compositionally biased region" description="Polar residues" evidence="1">
    <location>
        <begin position="471"/>
        <end position="484"/>
    </location>
</feature>
<dbReference type="PANTHER" id="PTHR23045">
    <property type="entry name" value="LEUCINE-RICH REPEAT-CONTAINING PROTEIN 37A"/>
    <property type="match status" value="1"/>
</dbReference>
<evidence type="ECO:0000259" key="2">
    <source>
        <dbReference type="Pfam" id="PF15779"/>
    </source>
</evidence>
<dbReference type="Proteomes" id="UP000645828">
    <property type="component" value="Unassembled WGS sequence"/>
</dbReference>
<evidence type="ECO:0000256" key="1">
    <source>
        <dbReference type="SAM" id="MobiDB-lite"/>
    </source>
</evidence>
<evidence type="ECO:0000313" key="3">
    <source>
        <dbReference type="EMBL" id="CAD7668076.1"/>
    </source>
</evidence>
<reference evidence="3" key="1">
    <citation type="submission" date="2020-12" db="EMBL/GenBank/DDBJ databases">
        <authorList>
            <consortium name="Molecular Ecology Group"/>
        </authorList>
    </citation>
    <scope>NUCLEOTIDE SEQUENCE</scope>
    <source>
        <strain evidence="3">TBG_1078</strain>
    </source>
</reference>
<dbReference type="AlphaFoldDB" id="A0A811XT58"/>
<feature type="compositionally biased region" description="Low complexity" evidence="1">
    <location>
        <begin position="515"/>
        <end position="526"/>
    </location>
</feature>
<feature type="compositionally biased region" description="Basic and acidic residues" evidence="1">
    <location>
        <begin position="245"/>
        <end position="256"/>
    </location>
</feature>
<feature type="compositionally biased region" description="Basic and acidic residues" evidence="1">
    <location>
        <begin position="538"/>
        <end position="550"/>
    </location>
</feature>
<dbReference type="Pfam" id="PF15779">
    <property type="entry name" value="LRRC37"/>
    <property type="match status" value="2"/>
</dbReference>
<keyword evidence="4" id="KW-1185">Reference proteome</keyword>
<feature type="region of interest" description="Disordered" evidence="1">
    <location>
        <begin position="1"/>
        <end position="174"/>
    </location>
</feature>
<protein>
    <submittedName>
        <fullName evidence="3">(raccoon dog) hypothetical protein</fullName>
    </submittedName>
</protein>
<sequence length="644" mass="70370">MDNLKGPRESTSKPEPFLPGVEAQAKHPESPKETETPPLHPPEAPAVPSRTPEVQQEASAQPTEITEEVEPSTPHKARVQPPEEEVPPQEVNVPSLSQNEAQWPKLHNVTVKPVDLALTVTVTQPPQHPEKAEPSPGPQEAPDQPEEAGPTPVPQETPAQLAGPTPVQEDAPTVVSEFPIEYPLLNLPQNDELIAPILYFIRLLTPEPTKDVESATAQQEAPLQPLEHTEEADPSSPQQETSAKPPEEVELSHEQEQPAQPLEPPAGIESSLIQQDTPAQPTPSVQEPTAQLSEPSGSELSPPPPPKNPEEEKPSPQEEASAEPAELPNEAETSTQQETPELSLGEVEPIPTQQEHPAQPLEHHEVTVAPPGHHQVQPLNLPNITVKPADVQVTVTPEPTTEVGPLPVQHESVVQPSVMKPQLCLHSPLRRLYMYLPVQQETPTESPESPTQEKPPTQQETPVQTPGEVKPSTTQQDTLAQDSQAPEEDESPSTQEEALAQLPGTQEEEEPSPPQQEAPAELPQIPEEGEPSSIQEESQGHHAQTPEKAKPSSTQQEVPTQYPQASEEGEPPPAQEEAPTQFNRSRVSIHRPLRRWHLLQSNKKPQLSTHRAPTGSNTFSESNHLFYLYSLPFKTNVATSELVK</sequence>
<feature type="compositionally biased region" description="Polar residues" evidence="1">
    <location>
        <begin position="271"/>
        <end position="292"/>
    </location>
</feature>
<accession>A0A811XT58</accession>
<feature type="compositionally biased region" description="Polar residues" evidence="1">
    <location>
        <begin position="551"/>
        <end position="562"/>
    </location>
</feature>
<feature type="compositionally biased region" description="Low complexity" evidence="1">
    <location>
        <begin position="439"/>
        <end position="468"/>
    </location>
</feature>
<feature type="compositionally biased region" description="Basic and acidic residues" evidence="1">
    <location>
        <begin position="1"/>
        <end position="12"/>
    </location>
</feature>
<gene>
    <name evidence="3" type="ORF">NYPRO_LOCUS1343</name>
</gene>
<feature type="domain" description="Leucine-rich repeat-containing protein 37 N-terminal" evidence="2">
    <location>
        <begin position="54"/>
        <end position="128"/>
    </location>
</feature>
<feature type="region of interest" description="Disordered" evidence="1">
    <location>
        <begin position="209"/>
        <end position="384"/>
    </location>
</feature>
<feature type="domain" description="Leucine-rich repeat-containing protein 37 N-terminal" evidence="2">
    <location>
        <begin position="334"/>
        <end position="405"/>
    </location>
</feature>
<feature type="compositionally biased region" description="Low complexity" evidence="1">
    <location>
        <begin position="317"/>
        <end position="332"/>
    </location>
</feature>
<comment type="caution">
    <text evidence="3">The sequence shown here is derived from an EMBL/GenBank/DDBJ whole genome shotgun (WGS) entry which is preliminary data.</text>
</comment>
<feature type="compositionally biased region" description="Polar residues" evidence="1">
    <location>
        <begin position="52"/>
        <end position="64"/>
    </location>
</feature>
<feature type="region of interest" description="Disordered" evidence="1">
    <location>
        <begin position="437"/>
        <end position="589"/>
    </location>
</feature>
<name>A0A811XT58_NYCPR</name>
<proteinExistence type="predicted"/>
<dbReference type="EMBL" id="CAJHUB010000649">
    <property type="protein sequence ID" value="CAD7668076.1"/>
    <property type="molecule type" value="Genomic_DNA"/>
</dbReference>
<organism evidence="3 4">
    <name type="scientific">Nyctereutes procyonoides</name>
    <name type="common">Raccoon dog</name>
    <name type="synonym">Canis procyonoides</name>
    <dbReference type="NCBI Taxonomy" id="34880"/>
    <lineage>
        <taxon>Eukaryota</taxon>
        <taxon>Metazoa</taxon>
        <taxon>Chordata</taxon>
        <taxon>Craniata</taxon>
        <taxon>Vertebrata</taxon>
        <taxon>Euteleostomi</taxon>
        <taxon>Mammalia</taxon>
        <taxon>Eutheria</taxon>
        <taxon>Laurasiatheria</taxon>
        <taxon>Carnivora</taxon>
        <taxon>Caniformia</taxon>
        <taxon>Canidae</taxon>
        <taxon>Nyctereutes</taxon>
    </lineage>
</organism>